<dbReference type="SUPFAM" id="SSF57667">
    <property type="entry name" value="beta-beta-alpha zinc fingers"/>
    <property type="match status" value="1"/>
</dbReference>
<dbReference type="GO" id="GO:0003676">
    <property type="term" value="F:nucleic acid binding"/>
    <property type="evidence" value="ECO:0007669"/>
    <property type="project" value="InterPro"/>
</dbReference>
<dbReference type="EnsemblPlants" id="Kaladp0061s0160.1.v1.1">
    <property type="protein sequence ID" value="Kaladp0061s0160.1.v1.1"/>
    <property type="gene ID" value="Kaladp0061s0160.v1.1"/>
</dbReference>
<dbReference type="InterPro" id="IPR013087">
    <property type="entry name" value="Znf_C2H2_type"/>
</dbReference>
<reference evidence="3" key="1">
    <citation type="submission" date="2021-01" db="UniProtKB">
        <authorList>
            <consortium name="EnsemblPlants"/>
        </authorList>
    </citation>
    <scope>IDENTIFICATION</scope>
</reference>
<dbReference type="SMART" id="SM00355">
    <property type="entry name" value="ZnF_C2H2"/>
    <property type="match status" value="2"/>
</dbReference>
<dbReference type="PANTHER" id="PTHR47487">
    <property type="entry name" value="OS06G0651300 PROTEIN-RELATED"/>
    <property type="match status" value="1"/>
</dbReference>
<sequence>MASPNVMSVELAIQRELAYRRRMEALQFGLHGASSGATNPFQDPLLPSTSGTKRKSPYMDAPIFPPRQQLPRPNATYRHANANLSCTLCMESFPNTYYLDRHCEGTKHKTKIAKNRVSHVNVSNPFMCEICQVTSSSRITLEQHLLGRRHKQNADARPAPSMPREPQFDIANLTWESV</sequence>
<protein>
    <recommendedName>
        <fullName evidence="2">C2H2-type domain-containing protein</fullName>
    </recommendedName>
</protein>
<dbReference type="Proteomes" id="UP000594263">
    <property type="component" value="Unplaced"/>
</dbReference>
<dbReference type="GO" id="GO:0008270">
    <property type="term" value="F:zinc ion binding"/>
    <property type="evidence" value="ECO:0007669"/>
    <property type="project" value="InterPro"/>
</dbReference>
<dbReference type="InterPro" id="IPR036236">
    <property type="entry name" value="Znf_C2H2_sf"/>
</dbReference>
<dbReference type="PROSITE" id="PS00028">
    <property type="entry name" value="ZINC_FINGER_C2H2_1"/>
    <property type="match status" value="1"/>
</dbReference>
<evidence type="ECO:0000259" key="2">
    <source>
        <dbReference type="PROSITE" id="PS00028"/>
    </source>
</evidence>
<dbReference type="PANTHER" id="PTHR47487:SF8">
    <property type="entry name" value="OS08G0270900 PROTEIN"/>
    <property type="match status" value="1"/>
</dbReference>
<feature type="region of interest" description="Disordered" evidence="1">
    <location>
        <begin position="39"/>
        <end position="73"/>
    </location>
</feature>
<name>A0A7N1A1P4_KALFE</name>
<feature type="domain" description="C2H2-type" evidence="2">
    <location>
        <begin position="86"/>
        <end position="108"/>
    </location>
</feature>
<evidence type="ECO:0000256" key="1">
    <source>
        <dbReference type="SAM" id="MobiDB-lite"/>
    </source>
</evidence>
<dbReference type="AlphaFoldDB" id="A0A7N1A1P4"/>
<accession>A0A7N1A1P4</accession>
<evidence type="ECO:0000313" key="4">
    <source>
        <dbReference type="Proteomes" id="UP000594263"/>
    </source>
</evidence>
<dbReference type="OMA" id="STPFLCE"/>
<dbReference type="InterPro" id="IPR003604">
    <property type="entry name" value="Matrin/U1-like-C_Znf_C2H2"/>
</dbReference>
<dbReference type="SMART" id="SM00451">
    <property type="entry name" value="ZnF_U1"/>
    <property type="match status" value="2"/>
</dbReference>
<evidence type="ECO:0000313" key="3">
    <source>
        <dbReference type="EnsemblPlants" id="Kaladp0061s0160.1.v1.1"/>
    </source>
</evidence>
<organism evidence="3 4">
    <name type="scientific">Kalanchoe fedtschenkoi</name>
    <name type="common">Lavender scallops</name>
    <name type="synonym">South American air plant</name>
    <dbReference type="NCBI Taxonomy" id="63787"/>
    <lineage>
        <taxon>Eukaryota</taxon>
        <taxon>Viridiplantae</taxon>
        <taxon>Streptophyta</taxon>
        <taxon>Embryophyta</taxon>
        <taxon>Tracheophyta</taxon>
        <taxon>Spermatophyta</taxon>
        <taxon>Magnoliopsida</taxon>
        <taxon>eudicotyledons</taxon>
        <taxon>Gunneridae</taxon>
        <taxon>Pentapetalae</taxon>
        <taxon>Saxifragales</taxon>
        <taxon>Crassulaceae</taxon>
        <taxon>Kalanchoe</taxon>
    </lineage>
</organism>
<dbReference type="Gene3D" id="3.30.160.60">
    <property type="entry name" value="Classic Zinc Finger"/>
    <property type="match status" value="1"/>
</dbReference>
<keyword evidence="4" id="KW-1185">Reference proteome</keyword>
<dbReference type="Pfam" id="PF12874">
    <property type="entry name" value="zf-met"/>
    <property type="match status" value="1"/>
</dbReference>
<dbReference type="Gramene" id="Kaladp0061s0160.1.v1.1">
    <property type="protein sequence ID" value="Kaladp0061s0160.1.v1.1"/>
    <property type="gene ID" value="Kaladp0061s0160.v1.1"/>
</dbReference>
<proteinExistence type="predicted"/>
<feature type="compositionally biased region" description="Polar residues" evidence="1">
    <location>
        <begin position="39"/>
        <end position="51"/>
    </location>
</feature>